<evidence type="ECO:0000313" key="3">
    <source>
        <dbReference type="EMBL" id="KKF28293.1"/>
    </source>
</evidence>
<name>A0A0F8CV30_LARCR</name>
<feature type="region of interest" description="Disordered" evidence="1">
    <location>
        <begin position="42"/>
        <end position="66"/>
    </location>
</feature>
<dbReference type="AlphaFoldDB" id="A0A0F8CV30"/>
<accession>A0A0F8CV30</accession>
<proteinExistence type="predicted"/>
<gene>
    <name evidence="3" type="ORF">EH28_05723</name>
</gene>
<dbReference type="PANTHER" id="PTHR45749">
    <property type="match status" value="1"/>
</dbReference>
<feature type="region of interest" description="Disordered" evidence="1">
    <location>
        <begin position="89"/>
        <end position="110"/>
    </location>
</feature>
<reference evidence="3" key="1">
    <citation type="journal article" date="2015" name="PLoS Genet.">
        <title>Genome Sequencing of the Perciform Fish Larimichthys crocea Provides Insights into Molecular and Genetic Mechanisms of Stress Adaptation.</title>
        <authorList>
            <person name="Ao J."/>
            <person name="Mu Y."/>
            <person name="Xiang L.X."/>
            <person name="Fan D."/>
            <person name="Feng M."/>
            <person name="Zhang S."/>
            <person name="Shi Q."/>
            <person name="Zhu L.Y."/>
            <person name="Li T."/>
            <person name="Ding Y."/>
            <person name="Nie L."/>
            <person name="Li Q."/>
            <person name="Dong W.R."/>
            <person name="Jiang L."/>
            <person name="Sun B."/>
            <person name="Zhang X."/>
            <person name="Li M."/>
            <person name="Zhang H.Q."/>
            <person name="Xie S."/>
            <person name="Zhu Y."/>
            <person name="Jiang X."/>
            <person name="Wang X."/>
            <person name="Mu P."/>
            <person name="Chen W."/>
            <person name="Yue Z."/>
            <person name="Wang Z."/>
            <person name="Wang J."/>
            <person name="Shao J.Z."/>
            <person name="Chen X."/>
        </authorList>
    </citation>
    <scope>NUCLEOTIDE SEQUENCE [LARGE SCALE GENOMIC DNA]</scope>
    <source>
        <strain evidence="3">SSNF</strain>
        <tissue evidence="3">Blood</tissue>
    </source>
</reference>
<feature type="domain" description="DUF4371" evidence="2">
    <location>
        <begin position="262"/>
        <end position="449"/>
    </location>
</feature>
<organism evidence="3">
    <name type="scientific">Larimichthys crocea</name>
    <name type="common">Large yellow croaker</name>
    <name type="synonym">Pseudosciaena crocea</name>
    <dbReference type="NCBI Taxonomy" id="215358"/>
    <lineage>
        <taxon>Eukaryota</taxon>
        <taxon>Metazoa</taxon>
        <taxon>Chordata</taxon>
        <taxon>Craniata</taxon>
        <taxon>Vertebrata</taxon>
        <taxon>Euteleostomi</taxon>
        <taxon>Actinopterygii</taxon>
        <taxon>Neopterygii</taxon>
        <taxon>Teleostei</taxon>
        <taxon>Neoteleostei</taxon>
        <taxon>Acanthomorphata</taxon>
        <taxon>Eupercaria</taxon>
        <taxon>Sciaenidae</taxon>
        <taxon>Larimichthys</taxon>
    </lineage>
</organism>
<protein>
    <submittedName>
        <fullName evidence="3">Zinc finger MYM-type protein 1</fullName>
    </submittedName>
</protein>
<dbReference type="Pfam" id="PF14291">
    <property type="entry name" value="DUF4371"/>
    <property type="match status" value="1"/>
</dbReference>
<evidence type="ECO:0000259" key="2">
    <source>
        <dbReference type="Pfam" id="PF14291"/>
    </source>
</evidence>
<dbReference type="EMBL" id="KQ041323">
    <property type="protein sequence ID" value="KKF28293.1"/>
    <property type="molecule type" value="Genomic_DNA"/>
</dbReference>
<dbReference type="PANTHER" id="PTHR45749:SF23">
    <property type="entry name" value="ZINC FINGER MYM-TYPE PROTEIN 1-LIKE"/>
    <property type="match status" value="1"/>
</dbReference>
<sequence>MERHQLSGCAKRKIKKEKDSRRLATIKNVPEIDRFFVRTPGTAVTSSGEAEVSDNGNASGGDGVASGNWRDGTAIAIGGDAATAVTANVSQGDHQTNEDILLQGDGSEKEESEEVVIGDKFEGTSQVGLHESVLQGDGEEQRENSVEDDVLDVNPDVHPKPVDKFTIPTDPALWGDLTELKRELVIAHGPATYHNRAAKYPASARDDTGNKTRFLTNDLLQCQLPNKQLVSREWLMYSPSTGMIYCFACKCLSSQQNAFTYGYSDWKHPDRILAHEKSASHRESMLALLRRTRNVGTVDAVLRQQRDDVAKYWREVLRRVVAVIKFLSVRGLAFRGDNELLGSSSNGNYLGLMELIAEFDPFLKEHLEKYGQKGRGTTSYLSSTVCDELMCLMAEKVKRKIASELQHAQYFSLITDSTPDMSHTDQLTFIFRCVSDEGEILERFLGFEPIYSHTGASLADW</sequence>
<dbReference type="InterPro" id="IPR025398">
    <property type="entry name" value="DUF4371"/>
</dbReference>
<evidence type="ECO:0000256" key="1">
    <source>
        <dbReference type="SAM" id="MobiDB-lite"/>
    </source>
</evidence>